<sequence length="497" mass="55460">MLTICNFVQLCYCFLFTNHKKGSMDLLIIGTGYVGLVTGTCLAEMGHHVLCLDIDHQKIDGLNQGLIPIYEPGLEEMVKRNMKAGRLQFTTDYARAVASAVVCFICVDTPVSADGKANLTFVKNVARSLAEHMQEYRIIVSKSTVPVGTASMLSSLIQEVLDERQVKIEFDIVSNPEFLKEGDAIHDFMKPDRVIIGTNSERVSEIMREIYSPFMLSHDRLIIMDIPSAELTKYAANAMLATRISFMNELAGFCELTGADINKVRKGIGADKRIGYYFLYAGAGFGGSCFPKDIRALCSHAKSLRYPTPLLEATFSVNERQKMVLSEKICDYFAQKDEQGVKGKTIAVWGLAFKPETDDMREAPSIKLIEHLLSEGAQIRVFDPVALENGRKIFGSHAAVHFCSSEQETAQGADAIALITEWKQFRFLDFKMILNVMKGNAFFDGRNQYTPEDMSKKGFDYISIGRLQALAEQRKHFLDSKFPPIEDHASANVTLLS</sequence>
<dbReference type="GO" id="GO:0006065">
    <property type="term" value="P:UDP-glucuronate biosynthetic process"/>
    <property type="evidence" value="ECO:0007669"/>
    <property type="project" value="UniProtKB-UniPathway"/>
</dbReference>
<comment type="function">
    <text evidence="8">Catalyzes the conversion of UDP-glucose into UDP-glucuronate, one of the precursors of teichuronic acid.</text>
</comment>
<reference evidence="14 15" key="1">
    <citation type="journal article" date="2014" name="Mol. Biol. Evol.">
        <title>Massive expansion of Ubiquitination-related gene families within the Chlamydiae.</title>
        <authorList>
            <person name="Domman D."/>
            <person name="Collingro A."/>
            <person name="Lagkouvardos I."/>
            <person name="Gehre L."/>
            <person name="Weinmaier T."/>
            <person name="Rattei T."/>
            <person name="Subtil A."/>
            <person name="Horn M."/>
        </authorList>
    </citation>
    <scope>NUCLEOTIDE SEQUENCE [LARGE SCALE GENOMIC DNA]</scope>
    <source>
        <strain evidence="14 15">OEW1</strain>
    </source>
</reference>
<dbReference type="FunFam" id="1.20.5.100:FF:000001">
    <property type="entry name" value="UDP-glucose 6-dehydrogenase"/>
    <property type="match status" value="1"/>
</dbReference>
<feature type="binding site" evidence="12">
    <location>
        <position position="292"/>
    </location>
    <ligand>
        <name>NAD(+)</name>
        <dbReference type="ChEBI" id="CHEBI:57540"/>
    </ligand>
</feature>
<feature type="domain" description="UDP-glucose/GDP-mannose dehydrogenase C-terminal" evidence="13">
    <location>
        <begin position="347"/>
        <end position="451"/>
    </location>
</feature>
<comment type="pathway">
    <text evidence="1">Nucleotide-sugar biosynthesis; UDP-alpha-D-glucuronate biosynthesis; UDP-alpha-D-glucuronate from UDP-alpha-D-glucose: step 1/1.</text>
</comment>
<dbReference type="PANTHER" id="PTHR43750">
    <property type="entry name" value="UDP-GLUCOSE 6-DEHYDROGENASE TUAD"/>
    <property type="match status" value="1"/>
</dbReference>
<organism evidence="14 15">
    <name type="scientific">Parachlamydia acanthamoebae</name>
    <dbReference type="NCBI Taxonomy" id="83552"/>
    <lineage>
        <taxon>Bacteria</taxon>
        <taxon>Pseudomonadati</taxon>
        <taxon>Chlamydiota</taxon>
        <taxon>Chlamydiia</taxon>
        <taxon>Parachlamydiales</taxon>
        <taxon>Parachlamydiaceae</taxon>
        <taxon>Parachlamydia</taxon>
    </lineage>
</organism>
<evidence type="ECO:0000256" key="10">
    <source>
        <dbReference type="PIRSR" id="PIRSR500134-1"/>
    </source>
</evidence>
<feature type="binding site" evidence="12">
    <location>
        <position position="181"/>
    </location>
    <ligand>
        <name>NAD(+)</name>
        <dbReference type="ChEBI" id="CHEBI:57540"/>
    </ligand>
</feature>
<proteinExistence type="inferred from homology"/>
<dbReference type="Proteomes" id="UP000031307">
    <property type="component" value="Unassembled WGS sequence"/>
</dbReference>
<dbReference type="Pfam" id="PF03721">
    <property type="entry name" value="UDPG_MGDP_dh_N"/>
    <property type="match status" value="1"/>
</dbReference>
<evidence type="ECO:0000256" key="6">
    <source>
        <dbReference type="ARBA" id="ARBA00023027"/>
    </source>
</evidence>
<feature type="binding site" evidence="11">
    <location>
        <position position="354"/>
    </location>
    <ligand>
        <name>substrate</name>
    </ligand>
</feature>
<dbReference type="Gene3D" id="1.20.5.100">
    <property type="entry name" value="Cytochrome c1, transmembrane anchor, C-terminal"/>
    <property type="match status" value="1"/>
</dbReference>
<dbReference type="PATRIC" id="fig|83552.4.peg.1425"/>
<feature type="binding site" evidence="12">
    <location>
        <position position="109"/>
    </location>
    <ligand>
        <name>NAD(+)</name>
        <dbReference type="ChEBI" id="CHEBI:57540"/>
    </ligand>
</feature>
<dbReference type="AlphaFoldDB" id="A0A0C1C8P5"/>
<name>A0A0C1C8P5_9BACT</name>
<dbReference type="SUPFAM" id="SSF48179">
    <property type="entry name" value="6-phosphogluconate dehydrogenase C-terminal domain-like"/>
    <property type="match status" value="1"/>
</dbReference>
<evidence type="ECO:0000256" key="2">
    <source>
        <dbReference type="ARBA" id="ARBA00006601"/>
    </source>
</evidence>
<feature type="binding site" evidence="11">
    <location>
        <position position="233"/>
    </location>
    <ligand>
        <name>substrate</name>
    </ligand>
</feature>
<evidence type="ECO:0000256" key="5">
    <source>
        <dbReference type="ARBA" id="ARBA00023002"/>
    </source>
</evidence>
<comment type="caution">
    <text evidence="14">The sequence shown here is derived from an EMBL/GenBank/DDBJ whole genome shotgun (WGS) entry which is preliminary data.</text>
</comment>
<evidence type="ECO:0000256" key="9">
    <source>
        <dbReference type="PIRNR" id="PIRNR000124"/>
    </source>
</evidence>
<dbReference type="InterPro" id="IPR008927">
    <property type="entry name" value="6-PGluconate_DH-like_C_sf"/>
</dbReference>
<dbReference type="Pfam" id="PF03720">
    <property type="entry name" value="UDPG_MGDP_dh_C"/>
    <property type="match status" value="1"/>
</dbReference>
<dbReference type="EMBL" id="JSAM01000077">
    <property type="protein sequence ID" value="KIA77420.1"/>
    <property type="molecule type" value="Genomic_DNA"/>
</dbReference>
<dbReference type="UniPathway" id="UPA00038">
    <property type="reaction ID" value="UER00491"/>
</dbReference>
<dbReference type="SUPFAM" id="SSF51735">
    <property type="entry name" value="NAD(P)-binding Rossmann-fold domains"/>
    <property type="match status" value="1"/>
</dbReference>
<feature type="binding site" evidence="12">
    <location>
        <position position="361"/>
    </location>
    <ligand>
        <name>NAD(+)</name>
        <dbReference type="ChEBI" id="CHEBI:57540"/>
    </ligand>
</feature>
<feature type="binding site" evidence="12">
    <location>
        <position position="53"/>
    </location>
    <ligand>
        <name>NAD(+)</name>
        <dbReference type="ChEBI" id="CHEBI:57540"/>
    </ligand>
</feature>
<comment type="catalytic activity">
    <reaction evidence="7 9">
        <text>UDP-alpha-D-glucose + 2 NAD(+) + H2O = UDP-alpha-D-glucuronate + 2 NADH + 3 H(+)</text>
        <dbReference type="Rhea" id="RHEA:23596"/>
        <dbReference type="ChEBI" id="CHEBI:15377"/>
        <dbReference type="ChEBI" id="CHEBI:15378"/>
        <dbReference type="ChEBI" id="CHEBI:57540"/>
        <dbReference type="ChEBI" id="CHEBI:57945"/>
        <dbReference type="ChEBI" id="CHEBI:58052"/>
        <dbReference type="ChEBI" id="CHEBI:58885"/>
        <dbReference type="EC" id="1.1.1.22"/>
    </reaction>
</comment>
<feature type="active site" description="Nucleophile" evidence="10">
    <location>
        <position position="289"/>
    </location>
</feature>
<protein>
    <recommendedName>
        <fullName evidence="4 9">UDP-glucose 6-dehydrogenase</fullName>
        <ecNumber evidence="3 9">1.1.1.22</ecNumber>
    </recommendedName>
</protein>
<dbReference type="PIRSF" id="PIRSF000124">
    <property type="entry name" value="UDPglc_GDPman_dh"/>
    <property type="match status" value="1"/>
</dbReference>
<dbReference type="InterPro" id="IPR036220">
    <property type="entry name" value="UDP-Glc/GDP-Man_DH_C_sf"/>
</dbReference>
<dbReference type="InterPro" id="IPR017476">
    <property type="entry name" value="UDP-Glc/GDP-Man"/>
</dbReference>
<feature type="binding site" evidence="12">
    <location>
        <position position="144"/>
    </location>
    <ligand>
        <name>NAD(+)</name>
        <dbReference type="ChEBI" id="CHEBI:57540"/>
    </ligand>
</feature>
<dbReference type="NCBIfam" id="TIGR03026">
    <property type="entry name" value="NDP-sugDHase"/>
    <property type="match status" value="1"/>
</dbReference>
<keyword evidence="5 9" id="KW-0560">Oxidoreductase</keyword>
<dbReference type="Gene3D" id="3.40.50.720">
    <property type="entry name" value="NAD(P)-binding Rossmann-like Domain"/>
    <property type="match status" value="2"/>
</dbReference>
<evidence type="ECO:0000256" key="3">
    <source>
        <dbReference type="ARBA" id="ARBA00012954"/>
    </source>
</evidence>
<evidence type="ECO:0000313" key="15">
    <source>
        <dbReference type="Proteomes" id="UP000031307"/>
    </source>
</evidence>
<accession>A0A0C1C8P5</accession>
<dbReference type="EC" id="1.1.1.22" evidence="3 9"/>
<evidence type="ECO:0000256" key="11">
    <source>
        <dbReference type="PIRSR" id="PIRSR500134-2"/>
    </source>
</evidence>
<dbReference type="InterPro" id="IPR001732">
    <property type="entry name" value="UDP-Glc/GDP-Man_DH_N"/>
</dbReference>
<feature type="binding site" evidence="11">
    <location>
        <position position="286"/>
    </location>
    <ligand>
        <name>substrate</name>
    </ligand>
</feature>
<dbReference type="GO" id="GO:0051287">
    <property type="term" value="F:NAD binding"/>
    <property type="evidence" value="ECO:0007669"/>
    <property type="project" value="InterPro"/>
</dbReference>
<evidence type="ECO:0000256" key="12">
    <source>
        <dbReference type="PIRSR" id="PIRSR500134-3"/>
    </source>
</evidence>
<dbReference type="PANTHER" id="PTHR43750:SF3">
    <property type="entry name" value="UDP-GLUCOSE 6-DEHYDROGENASE TUAD"/>
    <property type="match status" value="1"/>
</dbReference>
<keyword evidence="6 9" id="KW-0520">NAD</keyword>
<evidence type="ECO:0000256" key="1">
    <source>
        <dbReference type="ARBA" id="ARBA00004701"/>
    </source>
</evidence>
<evidence type="ECO:0000313" key="14">
    <source>
        <dbReference type="EMBL" id="KIA77420.1"/>
    </source>
</evidence>
<evidence type="ECO:0000259" key="13">
    <source>
        <dbReference type="SMART" id="SM00984"/>
    </source>
</evidence>
<dbReference type="GO" id="GO:0003979">
    <property type="term" value="F:UDP-glucose 6-dehydrogenase activity"/>
    <property type="evidence" value="ECO:0007669"/>
    <property type="project" value="UniProtKB-EC"/>
</dbReference>
<dbReference type="InterPro" id="IPR014027">
    <property type="entry name" value="UDP-Glc/GDP-Man_DH_C"/>
</dbReference>
<dbReference type="InterPro" id="IPR028357">
    <property type="entry name" value="UDPglc_DH_bac"/>
</dbReference>
<feature type="binding site" evidence="11">
    <location>
        <begin position="178"/>
        <end position="181"/>
    </location>
    <ligand>
        <name>substrate</name>
    </ligand>
</feature>
<dbReference type="PIRSF" id="PIRSF500134">
    <property type="entry name" value="UDPglc_DH_bac"/>
    <property type="match status" value="1"/>
</dbReference>
<comment type="similarity">
    <text evidence="2 9">Belongs to the UDP-glucose/GDP-mannose dehydrogenase family.</text>
</comment>
<dbReference type="SMART" id="SM00984">
    <property type="entry name" value="UDPG_MGDP_dh_C"/>
    <property type="match status" value="1"/>
</dbReference>
<evidence type="ECO:0000256" key="7">
    <source>
        <dbReference type="ARBA" id="ARBA00047473"/>
    </source>
</evidence>
<dbReference type="SUPFAM" id="SSF52413">
    <property type="entry name" value="UDP-glucose/GDP-mannose dehydrogenase C-terminal domain"/>
    <property type="match status" value="1"/>
</dbReference>
<gene>
    <name evidence="14" type="primary">udg</name>
    <name evidence="14" type="ORF">DB43_GH00030</name>
</gene>
<dbReference type="InterPro" id="IPR036291">
    <property type="entry name" value="NAD(P)-bd_dom_sf"/>
</dbReference>
<feature type="binding site" evidence="11">
    <location>
        <begin position="278"/>
        <end position="282"/>
    </location>
    <ligand>
        <name>substrate</name>
    </ligand>
</feature>
<feature type="binding site" evidence="12">
    <location>
        <position position="58"/>
    </location>
    <ligand>
        <name>NAD(+)</name>
        <dbReference type="ChEBI" id="CHEBI:57540"/>
    </ligand>
</feature>
<dbReference type="GO" id="GO:0000271">
    <property type="term" value="P:polysaccharide biosynthetic process"/>
    <property type="evidence" value="ECO:0007669"/>
    <property type="project" value="InterPro"/>
</dbReference>
<evidence type="ECO:0000256" key="8">
    <source>
        <dbReference type="ARBA" id="ARBA00053241"/>
    </source>
</evidence>
<dbReference type="InterPro" id="IPR014026">
    <property type="entry name" value="UDP-Glc/GDP-Man_DH_dimer"/>
</dbReference>
<evidence type="ECO:0000256" key="4">
    <source>
        <dbReference type="ARBA" id="ARBA00015132"/>
    </source>
</evidence>
<dbReference type="Pfam" id="PF00984">
    <property type="entry name" value="UDPG_MGDP_dh"/>
    <property type="match status" value="1"/>
</dbReference>